<dbReference type="Proteomes" id="UP000004221">
    <property type="component" value="Unassembled WGS sequence"/>
</dbReference>
<keyword evidence="2" id="KW-1185">Reference proteome</keyword>
<sequence length="51" mass="5994">MFFFVSSLDQELPKLIELSLLLSVPYEWVCVRTSEPIRHNHSRTIAHLLAR</sequence>
<proteinExistence type="predicted"/>
<evidence type="ECO:0000313" key="2">
    <source>
        <dbReference type="Proteomes" id="UP000004221"/>
    </source>
</evidence>
<accession>I4EKI6</accession>
<dbReference type="AlphaFoldDB" id="I4EKI6"/>
<organism evidence="1 2">
    <name type="scientific">Nitrolancea hollandica Lb</name>
    <dbReference type="NCBI Taxonomy" id="1129897"/>
    <lineage>
        <taxon>Bacteria</taxon>
        <taxon>Pseudomonadati</taxon>
        <taxon>Thermomicrobiota</taxon>
        <taxon>Thermomicrobia</taxon>
        <taxon>Sphaerobacterales</taxon>
        <taxon>Sphaerobacterineae</taxon>
        <taxon>Sphaerobacteraceae</taxon>
        <taxon>Nitrolancea</taxon>
    </lineage>
</organism>
<reference evidence="1 2" key="1">
    <citation type="journal article" date="2012" name="ISME J.">
        <title>Nitrification expanded: discovery, physiology and genomics of a nitrite-oxidizing bacterium from the phylum Chloroflexi.</title>
        <authorList>
            <person name="Sorokin D.Y."/>
            <person name="Lucker S."/>
            <person name="Vejmelkova D."/>
            <person name="Kostrikina N.A."/>
            <person name="Kleerebezem R."/>
            <person name="Rijpstra W.I."/>
            <person name="Damste J.S."/>
            <person name="Le Paslier D."/>
            <person name="Muyzer G."/>
            <person name="Wagner M."/>
            <person name="van Loosdrecht M.C."/>
            <person name="Daims H."/>
        </authorList>
    </citation>
    <scope>NUCLEOTIDE SEQUENCE [LARGE SCALE GENOMIC DNA]</scope>
    <source>
        <strain evidence="2">none</strain>
    </source>
</reference>
<name>I4EKI6_9BACT</name>
<gene>
    <name evidence="1" type="ORF">NITHO_460034</name>
</gene>
<protein>
    <submittedName>
        <fullName evidence="1">Uncharacterized protein</fullName>
    </submittedName>
</protein>
<evidence type="ECO:0000313" key="1">
    <source>
        <dbReference type="EMBL" id="CCF85198.1"/>
    </source>
</evidence>
<comment type="caution">
    <text evidence="1">The sequence shown here is derived from an EMBL/GenBank/DDBJ whole genome shotgun (WGS) entry which is preliminary data.</text>
</comment>
<dbReference type="EMBL" id="CAGS01000401">
    <property type="protein sequence ID" value="CCF85198.1"/>
    <property type="molecule type" value="Genomic_DNA"/>
</dbReference>